<organism evidence="3 4">
    <name type="scientific">Lysobacter gummosus</name>
    <dbReference type="NCBI Taxonomy" id="262324"/>
    <lineage>
        <taxon>Bacteria</taxon>
        <taxon>Pseudomonadati</taxon>
        <taxon>Pseudomonadota</taxon>
        <taxon>Gammaproteobacteria</taxon>
        <taxon>Lysobacterales</taxon>
        <taxon>Lysobacteraceae</taxon>
        <taxon>Lysobacter</taxon>
    </lineage>
</organism>
<keyword evidence="2" id="KW-0812">Transmembrane</keyword>
<evidence type="ECO:0008006" key="5">
    <source>
        <dbReference type="Google" id="ProtNLM"/>
    </source>
</evidence>
<evidence type="ECO:0000313" key="4">
    <source>
        <dbReference type="Proteomes" id="UP000829194"/>
    </source>
</evidence>
<feature type="region of interest" description="Disordered" evidence="1">
    <location>
        <begin position="1"/>
        <end position="63"/>
    </location>
</feature>
<gene>
    <name evidence="3" type="ORF">MOV92_16785</name>
</gene>
<accession>A0ABY3X6F2</accession>
<feature type="compositionally biased region" description="Low complexity" evidence="1">
    <location>
        <begin position="50"/>
        <end position="63"/>
    </location>
</feature>
<protein>
    <recommendedName>
        <fullName evidence="5">Transmembrane protein</fullName>
    </recommendedName>
</protein>
<keyword evidence="4" id="KW-1185">Reference proteome</keyword>
<evidence type="ECO:0000256" key="1">
    <source>
        <dbReference type="SAM" id="MobiDB-lite"/>
    </source>
</evidence>
<evidence type="ECO:0000313" key="3">
    <source>
        <dbReference type="EMBL" id="UNP28144.1"/>
    </source>
</evidence>
<keyword evidence="2" id="KW-0472">Membrane</keyword>
<feature type="transmembrane region" description="Helical" evidence="2">
    <location>
        <begin position="99"/>
        <end position="120"/>
    </location>
</feature>
<feature type="transmembrane region" description="Helical" evidence="2">
    <location>
        <begin position="68"/>
        <end position="87"/>
    </location>
</feature>
<name>A0ABY3X6F2_9GAMM</name>
<proteinExistence type="predicted"/>
<dbReference type="RefSeq" id="WP_148648966.1">
    <property type="nucleotide sequence ID" value="NZ_CP011131.1"/>
</dbReference>
<dbReference type="Proteomes" id="UP000829194">
    <property type="component" value="Chromosome"/>
</dbReference>
<dbReference type="EMBL" id="CP093547">
    <property type="protein sequence ID" value="UNP28144.1"/>
    <property type="molecule type" value="Genomic_DNA"/>
</dbReference>
<sequence length="130" mass="13856">MSDERDSTGAARPDPTRAGQPGAVTPRPEGIETGRPRSDEAGRDRAGPGASQSEAPSQPPQSSLLSRGAIGFWFLGLGLLGLLRSWMRATRHGAFDADAITLLWLIGSLLLTLMGALRVWRTLREGPPRG</sequence>
<feature type="compositionally biased region" description="Basic and acidic residues" evidence="1">
    <location>
        <begin position="29"/>
        <end position="46"/>
    </location>
</feature>
<evidence type="ECO:0000256" key="2">
    <source>
        <dbReference type="SAM" id="Phobius"/>
    </source>
</evidence>
<keyword evidence="2" id="KW-1133">Transmembrane helix</keyword>
<reference evidence="3 4" key="1">
    <citation type="submission" date="2022-03" db="EMBL/GenBank/DDBJ databases">
        <title>Complete genome sequence of Lysobacter capsici VKM B-2533 and Lysobacter gummosus 10.1.1, promising sources of lytic agents.</title>
        <authorList>
            <person name="Tarlachkov S.V."/>
            <person name="Kudryakova I.V."/>
            <person name="Afoshin A.S."/>
            <person name="Leontyevskaya E.A."/>
            <person name="Leontyevskaya N.V."/>
        </authorList>
    </citation>
    <scope>NUCLEOTIDE SEQUENCE [LARGE SCALE GENOMIC DNA]</scope>
    <source>
        <strain evidence="3 4">10.1.1</strain>
    </source>
</reference>